<dbReference type="GO" id="GO:0009035">
    <property type="term" value="F:type I site-specific deoxyribonuclease activity"/>
    <property type="evidence" value="ECO:0007669"/>
    <property type="project" value="UniProtKB-EC"/>
</dbReference>
<comment type="caution">
    <text evidence="5">The sequence shown here is derived from an EMBL/GenBank/DDBJ whole genome shotgun (WGS) entry which is preliminary data.</text>
</comment>
<dbReference type="GO" id="GO:0009307">
    <property type="term" value="P:DNA restriction-modification system"/>
    <property type="evidence" value="ECO:0007669"/>
    <property type="project" value="UniProtKB-KW"/>
</dbReference>
<dbReference type="Pfam" id="PF01420">
    <property type="entry name" value="Methylase_S"/>
    <property type="match status" value="2"/>
</dbReference>
<evidence type="ECO:0000313" key="6">
    <source>
        <dbReference type="Proteomes" id="UP001185015"/>
    </source>
</evidence>
<proteinExistence type="inferred from homology"/>
<keyword evidence="2" id="KW-0680">Restriction system</keyword>
<dbReference type="Gene3D" id="3.90.220.20">
    <property type="entry name" value="DNA methylase specificity domains"/>
    <property type="match status" value="2"/>
</dbReference>
<dbReference type="EMBL" id="JAVDQI010000008">
    <property type="protein sequence ID" value="MDR6223458.1"/>
    <property type="molecule type" value="Genomic_DNA"/>
</dbReference>
<evidence type="ECO:0000256" key="1">
    <source>
        <dbReference type="ARBA" id="ARBA00010923"/>
    </source>
</evidence>
<dbReference type="CDD" id="cd17517">
    <property type="entry name" value="RMtype1_S_EcoKI_StySPI-TRD2-CR2_like"/>
    <property type="match status" value="1"/>
</dbReference>
<reference evidence="5 6" key="1">
    <citation type="submission" date="2023-07" db="EMBL/GenBank/DDBJ databases">
        <title>Genomic Encyclopedia of Type Strains, Phase IV (KMG-IV): sequencing the most valuable type-strain genomes for metagenomic binning, comparative biology and taxonomic classification.</title>
        <authorList>
            <person name="Goeker M."/>
        </authorList>
    </citation>
    <scope>NUCLEOTIDE SEQUENCE [LARGE SCALE GENOMIC DNA]</scope>
    <source>
        <strain evidence="5 6">DSM 17273</strain>
    </source>
</reference>
<dbReference type="PANTHER" id="PTHR30408">
    <property type="entry name" value="TYPE-1 RESTRICTION ENZYME ECOKI SPECIFICITY PROTEIN"/>
    <property type="match status" value="1"/>
</dbReference>
<feature type="domain" description="Type I restriction modification DNA specificity" evidence="4">
    <location>
        <begin position="3"/>
        <end position="144"/>
    </location>
</feature>
<dbReference type="Proteomes" id="UP001185015">
    <property type="component" value="Unassembled WGS sequence"/>
</dbReference>
<evidence type="ECO:0000259" key="4">
    <source>
        <dbReference type="Pfam" id="PF01420"/>
    </source>
</evidence>
<dbReference type="InterPro" id="IPR052021">
    <property type="entry name" value="Type-I_RS_S_subunit"/>
</dbReference>
<evidence type="ECO:0000313" key="5">
    <source>
        <dbReference type="EMBL" id="MDR6223458.1"/>
    </source>
</evidence>
<comment type="similarity">
    <text evidence="1">Belongs to the type-I restriction system S methylase family.</text>
</comment>
<keyword evidence="5" id="KW-0378">Hydrolase</keyword>
<evidence type="ECO:0000256" key="3">
    <source>
        <dbReference type="ARBA" id="ARBA00023125"/>
    </source>
</evidence>
<dbReference type="AlphaFoldDB" id="A0AA90U022"/>
<accession>A0AA90U022</accession>
<name>A0AA90U022_9EURY</name>
<dbReference type="EC" id="3.1.21.3" evidence="5"/>
<keyword evidence="6" id="KW-1185">Reference proteome</keyword>
<dbReference type="GO" id="GO:0003677">
    <property type="term" value="F:DNA binding"/>
    <property type="evidence" value="ECO:0007669"/>
    <property type="project" value="UniProtKB-KW"/>
</dbReference>
<evidence type="ECO:0000256" key="2">
    <source>
        <dbReference type="ARBA" id="ARBA00022747"/>
    </source>
</evidence>
<organism evidence="5 6">
    <name type="scientific">Methanococcoides alaskense</name>
    <dbReference type="NCBI Taxonomy" id="325778"/>
    <lineage>
        <taxon>Archaea</taxon>
        <taxon>Methanobacteriati</taxon>
        <taxon>Methanobacteriota</taxon>
        <taxon>Stenosarchaea group</taxon>
        <taxon>Methanomicrobia</taxon>
        <taxon>Methanosarcinales</taxon>
        <taxon>Methanosarcinaceae</taxon>
        <taxon>Methanococcoides</taxon>
    </lineage>
</organism>
<sequence>MNKITISEVCNVTKGNIGITKAIPGSYPLVTTGAERLSHNEYQFNCKAVCVPLVSSTGHGHASIKRIHYQEGKFAIGNILAAITSKDENVLDSKYLYIYLSVLKDRILVPLMQGTANVSMSVKVIKKAMIDLPSIEKQKEIVETYQYILPIWESLDNLYKNQQSLINNMRESIIQLAVQGKLVPTEHDLSKIEGSTYEAADKILELIFEERCKEWEKKKKGKKLVEPKKPEVTGFSSLNEGWTYTFLESILSYDRSGMKTGPFGSLLKKYEHRAEGVPVFGIENVKNMKFVPGNKIYITKEKANQLSGYDVKPDDILISRSGTIDEICVVPKEVEDARFSTNLMRVTLHPNSMLPNFFCLLFSGSPFVLGQVSQLCKGTTRKFLNQKILSSIVFPLPPLEEQKRIVTKVDQLMALCDQLEVKIRQAQSDSDILMEVAVSHLLEV</sequence>
<dbReference type="InterPro" id="IPR000055">
    <property type="entry name" value="Restrct_endonuc_typeI_TRD"/>
</dbReference>
<dbReference type="PANTHER" id="PTHR30408:SF12">
    <property type="entry name" value="TYPE I RESTRICTION ENZYME MJAVIII SPECIFICITY SUBUNIT"/>
    <property type="match status" value="1"/>
</dbReference>
<keyword evidence="3" id="KW-0238">DNA-binding</keyword>
<gene>
    <name evidence="5" type="ORF">J2750_001928</name>
</gene>
<dbReference type="InterPro" id="IPR044946">
    <property type="entry name" value="Restrct_endonuc_typeI_TRD_sf"/>
</dbReference>
<feature type="domain" description="Type I restriction modification DNA specificity" evidence="4">
    <location>
        <begin position="268"/>
        <end position="425"/>
    </location>
</feature>
<dbReference type="RefSeq" id="WP_309740748.1">
    <property type="nucleotide sequence ID" value="NZ_JAVDQI010000008.1"/>
</dbReference>
<dbReference type="SUPFAM" id="SSF116734">
    <property type="entry name" value="DNA methylase specificity domain"/>
    <property type="match status" value="2"/>
</dbReference>
<protein>
    <submittedName>
        <fullName evidence="5">Type I restriction enzyme S subunit</fullName>
        <ecNumber evidence="5">3.1.21.3</ecNumber>
    </submittedName>
</protein>